<organism evidence="1 2">
    <name type="scientific">Bradyrhizobium manausense</name>
    <dbReference type="NCBI Taxonomy" id="989370"/>
    <lineage>
        <taxon>Bacteria</taxon>
        <taxon>Pseudomonadati</taxon>
        <taxon>Pseudomonadota</taxon>
        <taxon>Alphaproteobacteria</taxon>
        <taxon>Hyphomicrobiales</taxon>
        <taxon>Nitrobacteraceae</taxon>
        <taxon>Bradyrhizobium</taxon>
    </lineage>
</organism>
<evidence type="ECO:0008006" key="3">
    <source>
        <dbReference type="Google" id="ProtNLM"/>
    </source>
</evidence>
<accession>A0A0R3DF50</accession>
<dbReference type="EMBL" id="LJYG01000105">
    <property type="protein sequence ID" value="KRQ04943.1"/>
    <property type="molecule type" value="Genomic_DNA"/>
</dbReference>
<sequence>MDHVADASEREFESFVASELARGTNFVTVLGGEPSLAAERVRYLAANFRLVVVTNGLRPLPLAGLEQATIAVSVWGDRRTDRRLRGYNRLDLFERSLANYRHDPRVVWYMTLPPSPSEETEESVLACIDNGNLVGFNYYGDLDRVGGDLDHEIGFERARSFVDRMIARYPGHIAFGSYLNTIVTSGYLKGSRWGYDVCGSISIADPANASRLANGHSYNPHFNAYGPDLIKPRRCCVGNERDCKTCRDVWAHMSWIALSLEHHLDNASDFYSWVATIYLFYGVCGVIDRQEFRGRLAEINRRDSEAVRSPFLAASHSH</sequence>
<evidence type="ECO:0000313" key="2">
    <source>
        <dbReference type="Proteomes" id="UP000051936"/>
    </source>
</evidence>
<protein>
    <recommendedName>
        <fullName evidence="3">Radical SAM protein</fullName>
    </recommendedName>
</protein>
<evidence type="ECO:0000313" key="1">
    <source>
        <dbReference type="EMBL" id="KRQ04943.1"/>
    </source>
</evidence>
<keyword evidence="2" id="KW-1185">Reference proteome</keyword>
<gene>
    <name evidence="1" type="ORF">AOQ71_29290</name>
</gene>
<reference evidence="1 2" key="1">
    <citation type="submission" date="2015-09" db="EMBL/GenBank/DDBJ databases">
        <title>Draft Genome Sequence of Bradyrhizobium manausense Strain BR 3351T, a Novel Symbiotic Nitrogen-Fixing Alphaproteobacterium Isolated from Brazilian Amazon Rain Forest.</title>
        <authorList>
            <person name="De Araujo J.L."/>
            <person name="Zilli J.E."/>
        </authorList>
    </citation>
    <scope>NUCLEOTIDE SEQUENCE [LARGE SCALE GENOMIC DNA]</scope>
    <source>
        <strain evidence="1 2">BR3351</strain>
    </source>
</reference>
<comment type="caution">
    <text evidence="1">The sequence shown here is derived from an EMBL/GenBank/DDBJ whole genome shotgun (WGS) entry which is preliminary data.</text>
</comment>
<dbReference type="Proteomes" id="UP000051936">
    <property type="component" value="Unassembled WGS sequence"/>
</dbReference>
<dbReference type="AlphaFoldDB" id="A0A0R3DF50"/>
<name>A0A0R3DF50_9BRAD</name>
<proteinExistence type="predicted"/>